<dbReference type="STRING" id="246199.CUS_8133"/>
<reference evidence="1 2" key="1">
    <citation type="submission" date="2011-02" db="EMBL/GenBank/DDBJ databases">
        <authorList>
            <person name="Nelson K.E."/>
            <person name="Sutton G."/>
            <person name="Torralba M."/>
            <person name="Durkin S."/>
            <person name="Harkins D."/>
            <person name="Montgomery R."/>
            <person name="Ziemer C."/>
            <person name="Klaassens E."/>
            <person name="Ocuiv P."/>
            <person name="Morrison M."/>
        </authorList>
    </citation>
    <scope>NUCLEOTIDE SEQUENCE [LARGE SCALE GENOMIC DNA]</scope>
    <source>
        <strain evidence="1 2">8</strain>
    </source>
</reference>
<accession>E9SB20</accession>
<protein>
    <submittedName>
        <fullName evidence="1">Conserved domain protein</fullName>
    </submittedName>
</protein>
<dbReference type="Proteomes" id="UP000004259">
    <property type="component" value="Unassembled WGS sequence"/>
</dbReference>
<dbReference type="RefSeq" id="WP_002848473.1">
    <property type="nucleotide sequence ID" value="NZ_ADKM02000062.1"/>
</dbReference>
<sequence length="111" mass="12779">MCRKAGIKADRFTAALAKAVRGYEEVPISEIKRRIEAGEFILQGNITDGEVLKRLLSLYGKFTAEGLECQLYAGDEPCEVQYFKNLLESYKETEEWTEYIMDIEARENDEE</sequence>
<organism evidence="1 2">
    <name type="scientific">Ruminococcus albus 8</name>
    <dbReference type="NCBI Taxonomy" id="246199"/>
    <lineage>
        <taxon>Bacteria</taxon>
        <taxon>Bacillati</taxon>
        <taxon>Bacillota</taxon>
        <taxon>Clostridia</taxon>
        <taxon>Eubacteriales</taxon>
        <taxon>Oscillospiraceae</taxon>
        <taxon>Ruminococcus</taxon>
    </lineage>
</organism>
<proteinExistence type="predicted"/>
<name>E9SB20_RUMAL</name>
<dbReference type="OrthoDB" id="1821817at2"/>
<comment type="caution">
    <text evidence="1">The sequence shown here is derived from an EMBL/GenBank/DDBJ whole genome shotgun (WGS) entry which is preliminary data.</text>
</comment>
<evidence type="ECO:0000313" key="1">
    <source>
        <dbReference type="EMBL" id="EGC03645.1"/>
    </source>
</evidence>
<keyword evidence="2" id="KW-1185">Reference proteome</keyword>
<dbReference type="AlphaFoldDB" id="E9SB20"/>
<evidence type="ECO:0000313" key="2">
    <source>
        <dbReference type="Proteomes" id="UP000004259"/>
    </source>
</evidence>
<dbReference type="EMBL" id="ADKM02000062">
    <property type="protein sequence ID" value="EGC03645.1"/>
    <property type="molecule type" value="Genomic_DNA"/>
</dbReference>
<dbReference type="eggNOG" id="ENOG50324FN">
    <property type="taxonomic scope" value="Bacteria"/>
</dbReference>
<gene>
    <name evidence="1" type="ORF">CUS_8133</name>
</gene>